<proteinExistence type="predicted"/>
<protein>
    <submittedName>
        <fullName evidence="2">Uncharacterized protein</fullName>
    </submittedName>
</protein>
<dbReference type="Proteomes" id="UP000282957">
    <property type="component" value="Unassembled WGS sequence"/>
</dbReference>
<gene>
    <name evidence="2" type="ORF">EOD42_22285</name>
</gene>
<name>A0A437M1B7_9PROT</name>
<dbReference type="RefSeq" id="WP_127789803.1">
    <property type="nucleotide sequence ID" value="NZ_SACL01000011.1"/>
</dbReference>
<sequence>MKKTIPHSDAAIIHMTERLMGMQACQQAVLAISPVQPDHSPQAPALAAIKGVILSLTNDVTRRALRVAAQQGVNLATHEVVGVSASDITLFEEEAAGGNPKPPEAEAADSASPAAPETGPEAALTTEETKPPLPEAGC</sequence>
<keyword evidence="3" id="KW-1185">Reference proteome</keyword>
<evidence type="ECO:0000313" key="2">
    <source>
        <dbReference type="EMBL" id="RVT91386.1"/>
    </source>
</evidence>
<feature type="compositionally biased region" description="Low complexity" evidence="1">
    <location>
        <begin position="108"/>
        <end position="117"/>
    </location>
</feature>
<reference evidence="2 3" key="1">
    <citation type="submission" date="2019-01" db="EMBL/GenBank/DDBJ databases">
        <authorList>
            <person name="Chen W.-M."/>
        </authorList>
    </citation>
    <scope>NUCLEOTIDE SEQUENCE [LARGE SCALE GENOMIC DNA]</scope>
    <source>
        <strain evidence="2 3">CCP-6</strain>
    </source>
</reference>
<dbReference type="AlphaFoldDB" id="A0A437M1B7"/>
<accession>A0A437M1B7</accession>
<comment type="caution">
    <text evidence="2">The sequence shown here is derived from an EMBL/GenBank/DDBJ whole genome shotgun (WGS) entry which is preliminary data.</text>
</comment>
<dbReference type="EMBL" id="SACL01000011">
    <property type="protein sequence ID" value="RVT91386.1"/>
    <property type="molecule type" value="Genomic_DNA"/>
</dbReference>
<evidence type="ECO:0000313" key="3">
    <source>
        <dbReference type="Proteomes" id="UP000282957"/>
    </source>
</evidence>
<feature type="region of interest" description="Disordered" evidence="1">
    <location>
        <begin position="94"/>
        <end position="138"/>
    </location>
</feature>
<organism evidence="2 3">
    <name type="scientific">Rhodovarius crocodyli</name>
    <dbReference type="NCBI Taxonomy" id="1979269"/>
    <lineage>
        <taxon>Bacteria</taxon>
        <taxon>Pseudomonadati</taxon>
        <taxon>Pseudomonadota</taxon>
        <taxon>Alphaproteobacteria</taxon>
        <taxon>Acetobacterales</taxon>
        <taxon>Roseomonadaceae</taxon>
        <taxon>Rhodovarius</taxon>
    </lineage>
</organism>
<evidence type="ECO:0000256" key="1">
    <source>
        <dbReference type="SAM" id="MobiDB-lite"/>
    </source>
</evidence>